<proteinExistence type="predicted"/>
<dbReference type="InterPro" id="IPR050455">
    <property type="entry name" value="Tpx_Peroxidase_subfamily"/>
</dbReference>
<evidence type="ECO:0000256" key="1">
    <source>
        <dbReference type="ARBA" id="ARBA00022559"/>
    </source>
</evidence>
<evidence type="ECO:0000313" key="6">
    <source>
        <dbReference type="EMBL" id="KRL86978.1"/>
    </source>
</evidence>
<dbReference type="InterPro" id="IPR002065">
    <property type="entry name" value="TPX"/>
</dbReference>
<dbReference type="PANTHER" id="PTHR43110">
    <property type="entry name" value="THIOL PEROXIDASE"/>
    <property type="match status" value="1"/>
</dbReference>
<dbReference type="EMBL" id="AZFJ01000036">
    <property type="protein sequence ID" value="KRL86978.1"/>
    <property type="molecule type" value="Genomic_DNA"/>
</dbReference>
<reference evidence="6 7" key="1">
    <citation type="journal article" date="2015" name="Genome Announc.">
        <title>Expanding the biotechnology potential of lactobacilli through comparative genomics of 213 strains and associated genera.</title>
        <authorList>
            <person name="Sun Z."/>
            <person name="Harris H.M."/>
            <person name="McCann A."/>
            <person name="Guo C."/>
            <person name="Argimon S."/>
            <person name="Zhang W."/>
            <person name="Yang X."/>
            <person name="Jeffery I.B."/>
            <person name="Cooney J.C."/>
            <person name="Kagawa T.F."/>
            <person name="Liu W."/>
            <person name="Song Y."/>
            <person name="Salvetti E."/>
            <person name="Wrobel A."/>
            <person name="Rasinkangas P."/>
            <person name="Parkhill J."/>
            <person name="Rea M.C."/>
            <person name="O'Sullivan O."/>
            <person name="Ritari J."/>
            <person name="Douillard F.P."/>
            <person name="Paul Ross R."/>
            <person name="Yang R."/>
            <person name="Briner A.E."/>
            <person name="Felis G.E."/>
            <person name="de Vos W.M."/>
            <person name="Barrangou R."/>
            <person name="Klaenhammer T.R."/>
            <person name="Caufield P.W."/>
            <person name="Cui Y."/>
            <person name="Zhang H."/>
            <person name="O'Toole P.W."/>
        </authorList>
    </citation>
    <scope>NUCLEOTIDE SEQUENCE [LARGE SCALE GENOMIC DNA]</scope>
    <source>
        <strain evidence="6 7">DSM 15945</strain>
    </source>
</reference>
<dbReference type="AlphaFoldDB" id="A0A0R1U7P9"/>
<keyword evidence="7" id="KW-1185">Reference proteome</keyword>
<dbReference type="SUPFAM" id="SSF52833">
    <property type="entry name" value="Thioredoxin-like"/>
    <property type="match status" value="1"/>
</dbReference>
<dbReference type="OrthoDB" id="9781543at2"/>
<evidence type="ECO:0000256" key="3">
    <source>
        <dbReference type="ARBA" id="ARBA00023157"/>
    </source>
</evidence>
<organism evidence="6 7">
    <name type="scientific">Lacticaseibacillus pantheris DSM 15945 = JCM 12539 = NBRC 106106</name>
    <dbReference type="NCBI Taxonomy" id="1423783"/>
    <lineage>
        <taxon>Bacteria</taxon>
        <taxon>Bacillati</taxon>
        <taxon>Bacillota</taxon>
        <taxon>Bacilli</taxon>
        <taxon>Lactobacillales</taxon>
        <taxon>Lactobacillaceae</taxon>
        <taxon>Lacticaseibacillus</taxon>
    </lineage>
</organism>
<dbReference type="InterPro" id="IPR036249">
    <property type="entry name" value="Thioredoxin-like_sf"/>
</dbReference>
<keyword evidence="1 6" id="KW-0575">Peroxidase</keyword>
<keyword evidence="1 6" id="KW-0560">Oxidoreductase</keyword>
<dbReference type="GO" id="GO:0008379">
    <property type="term" value="F:thioredoxin peroxidase activity"/>
    <property type="evidence" value="ECO:0007669"/>
    <property type="project" value="InterPro"/>
</dbReference>
<evidence type="ECO:0000313" key="7">
    <source>
        <dbReference type="Proteomes" id="UP000051922"/>
    </source>
</evidence>
<gene>
    <name evidence="6" type="ORF">FC50_GL000178</name>
</gene>
<dbReference type="Gene3D" id="3.40.30.10">
    <property type="entry name" value="Glutaredoxin"/>
    <property type="match status" value="1"/>
</dbReference>
<evidence type="ECO:0000256" key="4">
    <source>
        <dbReference type="ARBA" id="ARBA00023284"/>
    </source>
</evidence>
<dbReference type="STRING" id="1423783.FC50_GL000178"/>
<accession>A0A0R1U7P9</accession>
<comment type="caution">
    <text evidence="6">The sequence shown here is derived from an EMBL/GenBank/DDBJ whole genome shotgun (WGS) entry which is preliminary data.</text>
</comment>
<evidence type="ECO:0000259" key="5">
    <source>
        <dbReference type="PROSITE" id="PS51352"/>
    </source>
</evidence>
<dbReference type="CDD" id="cd03014">
    <property type="entry name" value="PRX_Atyp2cys"/>
    <property type="match status" value="1"/>
</dbReference>
<keyword evidence="2" id="KW-0049">Antioxidant</keyword>
<dbReference type="Pfam" id="PF00578">
    <property type="entry name" value="AhpC-TSA"/>
    <property type="match status" value="1"/>
</dbReference>
<dbReference type="PATRIC" id="fig|1423783.4.peg.186"/>
<dbReference type="InterPro" id="IPR013766">
    <property type="entry name" value="Thioredoxin_domain"/>
</dbReference>
<keyword evidence="3" id="KW-1015">Disulfide bond</keyword>
<dbReference type="PANTHER" id="PTHR43110:SF1">
    <property type="entry name" value="THIOL PEROXIDASE"/>
    <property type="match status" value="1"/>
</dbReference>
<feature type="domain" description="Thioredoxin" evidence="5">
    <location>
        <begin position="17"/>
        <end position="165"/>
    </location>
</feature>
<dbReference type="Proteomes" id="UP000051922">
    <property type="component" value="Unassembled WGS sequence"/>
</dbReference>
<protein>
    <submittedName>
        <fullName evidence="6">Thiol peroxidase</fullName>
    </submittedName>
</protein>
<dbReference type="RefSeq" id="WP_054649570.1">
    <property type="nucleotide sequence ID" value="NZ_AZFJ01000036.1"/>
</dbReference>
<evidence type="ECO:0000256" key="2">
    <source>
        <dbReference type="ARBA" id="ARBA00022862"/>
    </source>
</evidence>
<sequence>MQITRHDEPIQTNGEPPMIGHALPDFEVTNAEGQTVRPADLAGQYTLLSVVPDIDTRVCSISTKRFNQSVDNFKHINFLTVSTNSIDEQANWCAAEDVHSMQLVSDSDHNFGEAMGLYVDNNGTDARSVWIINPEGKVAYRELITEQTHEPDYDSALAYLEAHQELG</sequence>
<name>A0A0R1U7P9_9LACO</name>
<keyword evidence="4" id="KW-0676">Redox-active center</keyword>
<dbReference type="PROSITE" id="PS51352">
    <property type="entry name" value="THIOREDOXIN_2"/>
    <property type="match status" value="1"/>
</dbReference>
<dbReference type="InterPro" id="IPR000866">
    <property type="entry name" value="AhpC/TSA"/>
</dbReference>